<proteinExistence type="inferred from homology"/>
<organism evidence="11 12">
    <name type="scientific">Melghirimyces thermohalophilus</name>
    <dbReference type="NCBI Taxonomy" id="1236220"/>
    <lineage>
        <taxon>Bacteria</taxon>
        <taxon>Bacillati</taxon>
        <taxon>Bacillota</taxon>
        <taxon>Bacilli</taxon>
        <taxon>Bacillales</taxon>
        <taxon>Thermoactinomycetaceae</taxon>
        <taxon>Melghirimyces</taxon>
    </lineage>
</organism>
<evidence type="ECO:0000256" key="10">
    <source>
        <dbReference type="RuleBase" id="RU004320"/>
    </source>
</evidence>
<evidence type="ECO:0000256" key="3">
    <source>
        <dbReference type="ARBA" id="ARBA00022801"/>
    </source>
</evidence>
<comment type="similarity">
    <text evidence="5 8 10">Belongs to the PTH family.</text>
</comment>
<comment type="function">
    <text evidence="8">Catalyzes the release of premature peptidyl moieties from peptidyl-tRNA molecules trapped in stalled 50S ribosomal subunits, and thus maintains levels of free tRNAs and 50S ribosomes.</text>
</comment>
<dbReference type="OrthoDB" id="9800507at2"/>
<dbReference type="PANTHER" id="PTHR17224">
    <property type="entry name" value="PEPTIDYL-TRNA HYDROLASE"/>
    <property type="match status" value="1"/>
</dbReference>
<evidence type="ECO:0000256" key="4">
    <source>
        <dbReference type="ARBA" id="ARBA00022884"/>
    </source>
</evidence>
<dbReference type="EC" id="3.1.1.29" evidence="1 8"/>
<evidence type="ECO:0000256" key="7">
    <source>
        <dbReference type="ARBA" id="ARBA00050038"/>
    </source>
</evidence>
<dbReference type="Gene3D" id="3.40.50.1470">
    <property type="entry name" value="Peptidyl-tRNA hydrolase"/>
    <property type="match status" value="1"/>
</dbReference>
<keyword evidence="4 8" id="KW-0694">RNA-binding</keyword>
<comment type="subcellular location">
    <subcellularLocation>
        <location evidence="8">Cytoplasm</location>
    </subcellularLocation>
</comment>
<feature type="active site" description="Proton acceptor" evidence="8">
    <location>
        <position position="19"/>
    </location>
</feature>
<dbReference type="NCBIfam" id="TIGR00447">
    <property type="entry name" value="pth"/>
    <property type="match status" value="1"/>
</dbReference>
<keyword evidence="3 8" id="KW-0378">Hydrolase</keyword>
<evidence type="ECO:0000313" key="12">
    <source>
        <dbReference type="Proteomes" id="UP000199387"/>
    </source>
</evidence>
<evidence type="ECO:0000313" key="11">
    <source>
        <dbReference type="EMBL" id="SDC86105.1"/>
    </source>
</evidence>
<dbReference type="PROSITE" id="PS01195">
    <property type="entry name" value="PEPT_TRNA_HYDROL_1"/>
    <property type="match status" value="1"/>
</dbReference>
<keyword evidence="12" id="KW-1185">Reference proteome</keyword>
<dbReference type="GO" id="GO:0005737">
    <property type="term" value="C:cytoplasm"/>
    <property type="evidence" value="ECO:0007669"/>
    <property type="project" value="UniProtKB-SubCell"/>
</dbReference>
<feature type="binding site" evidence="8">
    <location>
        <position position="14"/>
    </location>
    <ligand>
        <name>tRNA</name>
        <dbReference type="ChEBI" id="CHEBI:17843"/>
    </ligand>
</feature>
<evidence type="ECO:0000256" key="1">
    <source>
        <dbReference type="ARBA" id="ARBA00013260"/>
    </source>
</evidence>
<dbReference type="FunFam" id="3.40.50.1470:FF:000001">
    <property type="entry name" value="Peptidyl-tRNA hydrolase"/>
    <property type="match status" value="1"/>
</dbReference>
<dbReference type="STRING" id="1236220.SAMN04488112_11934"/>
<feature type="site" description="Discriminates between blocked and unblocked aminoacyl-tRNA" evidence="8">
    <location>
        <position position="9"/>
    </location>
</feature>
<protein>
    <recommendedName>
        <fullName evidence="7 8">Peptidyl-tRNA hydrolase</fullName>
        <shortName evidence="8">Pth</shortName>
        <ecNumber evidence="1 8">3.1.1.29</ecNumber>
    </recommendedName>
</protein>
<dbReference type="GO" id="GO:0072344">
    <property type="term" value="P:rescue of stalled ribosome"/>
    <property type="evidence" value="ECO:0007669"/>
    <property type="project" value="UniProtKB-UniRule"/>
</dbReference>
<dbReference type="InterPro" id="IPR036416">
    <property type="entry name" value="Pept_tRNA_hydro_sf"/>
</dbReference>
<keyword evidence="8" id="KW-0963">Cytoplasm</keyword>
<gene>
    <name evidence="8" type="primary">pth</name>
    <name evidence="11" type="ORF">SAMN04488112_11934</name>
</gene>
<feature type="site" description="Stabilizes the basic form of H active site to accept a proton" evidence="8">
    <location>
        <position position="91"/>
    </location>
</feature>
<dbReference type="PANTHER" id="PTHR17224:SF1">
    <property type="entry name" value="PEPTIDYL-TRNA HYDROLASE"/>
    <property type="match status" value="1"/>
</dbReference>
<dbReference type="EMBL" id="FMZA01000019">
    <property type="protein sequence ID" value="SDC86105.1"/>
    <property type="molecule type" value="Genomic_DNA"/>
</dbReference>
<evidence type="ECO:0000256" key="9">
    <source>
        <dbReference type="RuleBase" id="RU000673"/>
    </source>
</evidence>
<dbReference type="GO" id="GO:0004045">
    <property type="term" value="F:peptidyl-tRNA hydrolase activity"/>
    <property type="evidence" value="ECO:0007669"/>
    <property type="project" value="UniProtKB-UniRule"/>
</dbReference>
<dbReference type="AlphaFoldDB" id="A0A1G6Q391"/>
<reference evidence="11 12" key="1">
    <citation type="submission" date="2016-10" db="EMBL/GenBank/DDBJ databases">
        <authorList>
            <person name="de Groot N.N."/>
        </authorList>
    </citation>
    <scope>NUCLEOTIDE SEQUENCE [LARGE SCALE GENOMIC DNA]</scope>
    <source>
        <strain evidence="11 12">DSM 45514</strain>
    </source>
</reference>
<dbReference type="HAMAP" id="MF_00083">
    <property type="entry name" value="Pept_tRNA_hydro_bact"/>
    <property type="match status" value="1"/>
</dbReference>
<comment type="subunit">
    <text evidence="8">Monomer.</text>
</comment>
<dbReference type="GO" id="GO:0006515">
    <property type="term" value="P:protein quality control for misfolded or incompletely synthesized proteins"/>
    <property type="evidence" value="ECO:0007669"/>
    <property type="project" value="UniProtKB-UniRule"/>
</dbReference>
<sequence length="186" mass="20850">MRLIVGLGNPGLKYERTRHNIGFEVIDRLAESWGISVNKEKWKAQVGEGHAGGEKVILMKPQTYMNLSGASVRPALDWLKGDREDLLVVYDDLDLPPGKIRLRLKGSAGGHRGVQSVIDHLGTREFKRIKIGIGRPSTPMPIPDFVLSRFQGAEEKAVAEAVTRSVRAVQEWIDHPFAEVMNRYNR</sequence>
<dbReference type="InterPro" id="IPR018171">
    <property type="entry name" value="Pept_tRNA_hydro_CS"/>
</dbReference>
<comment type="function">
    <text evidence="8">Hydrolyzes ribosome-free peptidyl-tRNAs (with 1 or more amino acids incorporated), which drop off the ribosome during protein synthesis, or as a result of ribosome stalling.</text>
</comment>
<evidence type="ECO:0000256" key="6">
    <source>
        <dbReference type="ARBA" id="ARBA00048707"/>
    </source>
</evidence>
<comment type="catalytic activity">
    <reaction evidence="6 8 9">
        <text>an N-acyl-L-alpha-aminoacyl-tRNA + H2O = an N-acyl-L-amino acid + a tRNA + H(+)</text>
        <dbReference type="Rhea" id="RHEA:54448"/>
        <dbReference type="Rhea" id="RHEA-COMP:10123"/>
        <dbReference type="Rhea" id="RHEA-COMP:13883"/>
        <dbReference type="ChEBI" id="CHEBI:15377"/>
        <dbReference type="ChEBI" id="CHEBI:15378"/>
        <dbReference type="ChEBI" id="CHEBI:59874"/>
        <dbReference type="ChEBI" id="CHEBI:78442"/>
        <dbReference type="ChEBI" id="CHEBI:138191"/>
        <dbReference type="EC" id="3.1.1.29"/>
    </reaction>
</comment>
<dbReference type="Pfam" id="PF01195">
    <property type="entry name" value="Pept_tRNA_hydro"/>
    <property type="match status" value="1"/>
</dbReference>
<feature type="binding site" evidence="8">
    <location>
        <position position="66"/>
    </location>
    <ligand>
        <name>tRNA</name>
        <dbReference type="ChEBI" id="CHEBI:17843"/>
    </ligand>
</feature>
<name>A0A1G6Q391_9BACL</name>
<dbReference type="Proteomes" id="UP000199387">
    <property type="component" value="Unassembled WGS sequence"/>
</dbReference>
<feature type="binding site" evidence="8">
    <location>
        <position position="64"/>
    </location>
    <ligand>
        <name>tRNA</name>
        <dbReference type="ChEBI" id="CHEBI:17843"/>
    </ligand>
</feature>
<dbReference type="InterPro" id="IPR001328">
    <property type="entry name" value="Pept_tRNA_hydro"/>
</dbReference>
<comment type="caution">
    <text evidence="8">Lacks conserved residue(s) required for the propagation of feature annotation.</text>
</comment>
<dbReference type="GO" id="GO:0000049">
    <property type="term" value="F:tRNA binding"/>
    <property type="evidence" value="ECO:0007669"/>
    <property type="project" value="UniProtKB-UniRule"/>
</dbReference>
<accession>A0A1G6Q391</accession>
<dbReference type="CDD" id="cd00462">
    <property type="entry name" value="PTH"/>
    <property type="match status" value="1"/>
</dbReference>
<keyword evidence="2 8" id="KW-0820">tRNA-binding</keyword>
<evidence type="ECO:0000256" key="8">
    <source>
        <dbReference type="HAMAP-Rule" id="MF_00083"/>
    </source>
</evidence>
<dbReference type="SUPFAM" id="SSF53178">
    <property type="entry name" value="Peptidyl-tRNA hydrolase-like"/>
    <property type="match status" value="1"/>
</dbReference>
<dbReference type="RefSeq" id="WP_091572069.1">
    <property type="nucleotide sequence ID" value="NZ_FMZA01000019.1"/>
</dbReference>
<evidence type="ECO:0000256" key="5">
    <source>
        <dbReference type="ARBA" id="ARBA00038063"/>
    </source>
</evidence>
<evidence type="ECO:0000256" key="2">
    <source>
        <dbReference type="ARBA" id="ARBA00022555"/>
    </source>
</evidence>